<evidence type="ECO:0000313" key="5">
    <source>
        <dbReference type="Proteomes" id="UP000078070"/>
    </source>
</evidence>
<dbReference type="SMART" id="SM00448">
    <property type="entry name" value="REC"/>
    <property type="match status" value="1"/>
</dbReference>
<reference evidence="5" key="1">
    <citation type="submission" date="2016-05" db="EMBL/GenBank/DDBJ databases">
        <authorList>
            <person name="Baek K."/>
            <person name="Yang S.-J."/>
        </authorList>
    </citation>
    <scope>NUCLEOTIDE SEQUENCE [LARGE SCALE GENOMIC DNA]</scope>
    <source>
        <strain evidence="5">ST58-10</strain>
    </source>
</reference>
<reference evidence="4 5" key="2">
    <citation type="journal article" date="2018" name="Int. J. Syst. Evol. Microbiol.">
        <title>Marinobacterium aestuarii sp. nov., a benzene-degrading marine bacterium isolated from estuary sediment.</title>
        <authorList>
            <person name="Bae S.S."/>
            <person name="Jung J."/>
            <person name="Chung D."/>
            <person name="Baek K."/>
        </authorList>
    </citation>
    <scope>NUCLEOTIDE SEQUENCE [LARGE SCALE GENOMIC DNA]</scope>
    <source>
        <strain evidence="4 5">ST58-10</strain>
    </source>
</reference>
<sequence>MAVLRNPRPVTNRKVDYSDKRVLLIDSSGNVRSAIFHMLRRLGVHNIQAVSINDRVFSLISEGGFDLILLGHNGSDAVSGIQILEEARYRGYMKPSAGWVFMTSDASQEMVLHAIDSRPDVLLTKPFSIDELKLRLDSLVCRKAVLRPVDMALEMGDLPRAIAACDERVPKHDPLFDYVQQVKGKLLIQARRFQEARVLSEARYWQSQDKEAGLHLAEALAGLGQLRDAIGVLEGLIEHYPLLIGAYDLLAIVHERLGELPAAREALVDATARSPLGIPRQMELGRVSTQTRNLDSAETAYRKSIVLGRHSVYRSPEPFLKLANIQRLALADADARQAVLLRDAFDQSLNQALFQFPRDSRCKIQVALLRRQLFEDLGETLEAERMEREAETLNRALDTPLDLKREQLRVSADKVPLLEPDTPLLAQVPPDTGKRDPAMSLKVNRLGVKQYRVGKIPQALRYFGMAIEYDPANAAALLNLAQLFLESGRDTETRREERLRMVDRYLHLCATLSTKGDVQVRQMLLQRLRTLPVEQLPQGSLGALLR</sequence>
<dbReference type="InterPro" id="IPR001789">
    <property type="entry name" value="Sig_transdc_resp-reg_receiver"/>
</dbReference>
<protein>
    <submittedName>
        <fullName evidence="4">Histidine kinase</fullName>
    </submittedName>
</protein>
<proteinExistence type="predicted"/>
<evidence type="ECO:0000256" key="1">
    <source>
        <dbReference type="PROSITE-ProRule" id="PRU00169"/>
    </source>
</evidence>
<dbReference type="Proteomes" id="UP000078070">
    <property type="component" value="Chromosome"/>
</dbReference>
<dbReference type="PROSITE" id="PS50005">
    <property type="entry name" value="TPR"/>
    <property type="match status" value="1"/>
</dbReference>
<evidence type="ECO:0000259" key="3">
    <source>
        <dbReference type="PROSITE" id="PS50110"/>
    </source>
</evidence>
<dbReference type="GO" id="GO:0000160">
    <property type="term" value="P:phosphorelay signal transduction system"/>
    <property type="evidence" value="ECO:0007669"/>
    <property type="project" value="InterPro"/>
</dbReference>
<dbReference type="InterPro" id="IPR011006">
    <property type="entry name" value="CheY-like_superfamily"/>
</dbReference>
<dbReference type="SUPFAM" id="SSF48452">
    <property type="entry name" value="TPR-like"/>
    <property type="match status" value="1"/>
</dbReference>
<dbReference type="AlphaFoldDB" id="A0A1A9EVE5"/>
<dbReference type="EMBL" id="CP015839">
    <property type="protein sequence ID" value="ANG61638.1"/>
    <property type="molecule type" value="Genomic_DNA"/>
</dbReference>
<name>A0A1A9EVE5_9GAMM</name>
<keyword evidence="4" id="KW-0418">Kinase</keyword>
<dbReference type="STRING" id="1821621.A8C75_03545"/>
<dbReference type="InterPro" id="IPR019734">
    <property type="entry name" value="TPR_rpt"/>
</dbReference>
<dbReference type="KEGG" id="mars:A8C75_03545"/>
<dbReference type="Gene3D" id="1.25.40.10">
    <property type="entry name" value="Tetratricopeptide repeat domain"/>
    <property type="match status" value="1"/>
</dbReference>
<keyword evidence="4" id="KW-0808">Transferase</keyword>
<dbReference type="Pfam" id="PF13432">
    <property type="entry name" value="TPR_16"/>
    <property type="match status" value="2"/>
</dbReference>
<dbReference type="Gene3D" id="3.40.50.2300">
    <property type="match status" value="1"/>
</dbReference>
<dbReference type="PROSITE" id="PS50110">
    <property type="entry name" value="RESPONSE_REGULATORY"/>
    <property type="match status" value="1"/>
</dbReference>
<accession>A0A1A9EVE5</accession>
<evidence type="ECO:0000313" key="4">
    <source>
        <dbReference type="EMBL" id="ANG61638.1"/>
    </source>
</evidence>
<dbReference type="InterPro" id="IPR011990">
    <property type="entry name" value="TPR-like_helical_dom_sf"/>
</dbReference>
<feature type="domain" description="Response regulatory" evidence="3">
    <location>
        <begin position="21"/>
        <end position="140"/>
    </location>
</feature>
<feature type="repeat" description="TPR" evidence="2">
    <location>
        <begin position="440"/>
        <end position="473"/>
    </location>
</feature>
<dbReference type="Pfam" id="PF00072">
    <property type="entry name" value="Response_reg"/>
    <property type="match status" value="1"/>
</dbReference>
<comment type="caution">
    <text evidence="1">Lacks conserved residue(s) required for the propagation of feature annotation.</text>
</comment>
<keyword evidence="2" id="KW-0802">TPR repeat</keyword>
<dbReference type="GO" id="GO:0016301">
    <property type="term" value="F:kinase activity"/>
    <property type="evidence" value="ECO:0007669"/>
    <property type="project" value="UniProtKB-KW"/>
</dbReference>
<keyword evidence="5" id="KW-1185">Reference proteome</keyword>
<evidence type="ECO:0000256" key="2">
    <source>
        <dbReference type="PROSITE-ProRule" id="PRU00339"/>
    </source>
</evidence>
<gene>
    <name evidence="4" type="ORF">A8C75_03545</name>
</gene>
<organism evidence="4 5">
    <name type="scientific">Marinobacterium aestuarii</name>
    <dbReference type="NCBI Taxonomy" id="1821621"/>
    <lineage>
        <taxon>Bacteria</taxon>
        <taxon>Pseudomonadati</taxon>
        <taxon>Pseudomonadota</taxon>
        <taxon>Gammaproteobacteria</taxon>
        <taxon>Oceanospirillales</taxon>
        <taxon>Oceanospirillaceae</taxon>
        <taxon>Marinobacterium</taxon>
    </lineage>
</organism>
<dbReference type="SUPFAM" id="SSF52172">
    <property type="entry name" value="CheY-like"/>
    <property type="match status" value="1"/>
</dbReference>